<dbReference type="Pfam" id="PF00353">
    <property type="entry name" value="HemolysinCabind"/>
    <property type="match status" value="20"/>
</dbReference>
<comment type="subcellular location">
    <subcellularLocation>
        <location evidence="1">Secreted</location>
    </subcellularLocation>
</comment>
<evidence type="ECO:0000313" key="4">
    <source>
        <dbReference type="EMBL" id="GGY37998.1"/>
    </source>
</evidence>
<dbReference type="InterPro" id="IPR011049">
    <property type="entry name" value="Serralysin-like_metalloprot_C"/>
</dbReference>
<dbReference type="EMBL" id="BMWV01000004">
    <property type="protein sequence ID" value="GGY37998.1"/>
    <property type="molecule type" value="Genomic_DNA"/>
</dbReference>
<dbReference type="OrthoDB" id="8732252at2"/>
<keyword evidence="6" id="KW-1185">Reference proteome</keyword>
<dbReference type="EMBL" id="CP036401">
    <property type="protein sequence ID" value="QBI01985.1"/>
    <property type="molecule type" value="Genomic_DNA"/>
</dbReference>
<dbReference type="Proteomes" id="UP000628442">
    <property type="component" value="Unassembled WGS sequence"/>
</dbReference>
<accession>A0A411WZE9</accession>
<dbReference type="InterPro" id="IPR018511">
    <property type="entry name" value="Hemolysin-typ_Ca-bd_CS"/>
</dbReference>
<dbReference type="SUPFAM" id="SSF51120">
    <property type="entry name" value="beta-Roll"/>
    <property type="match status" value="13"/>
</dbReference>
<dbReference type="Gene3D" id="2.150.10.10">
    <property type="entry name" value="Serralysin-like metalloprotease, C-terminal"/>
    <property type="match status" value="11"/>
</dbReference>
<reference evidence="4" key="1">
    <citation type="journal article" date="2014" name="Int. J. Syst. Evol. Microbiol.">
        <title>Complete genome sequence of Corynebacterium casei LMG S-19264T (=DSM 44701T), isolated from a smear-ripened cheese.</title>
        <authorList>
            <consortium name="US DOE Joint Genome Institute (JGI-PGF)"/>
            <person name="Walter F."/>
            <person name="Albersmeier A."/>
            <person name="Kalinowski J."/>
            <person name="Ruckert C."/>
        </authorList>
    </citation>
    <scope>NUCLEOTIDE SEQUENCE</scope>
    <source>
        <strain evidence="4">KCTC 12343</strain>
    </source>
</reference>
<dbReference type="Proteomes" id="UP000292307">
    <property type="component" value="Chromosome"/>
</dbReference>
<reference evidence="4" key="3">
    <citation type="submission" date="2022-12" db="EMBL/GenBank/DDBJ databases">
        <authorList>
            <person name="Sun Q."/>
            <person name="Kim S."/>
        </authorList>
    </citation>
    <scope>NUCLEOTIDE SEQUENCE</scope>
    <source>
        <strain evidence="4">KCTC 12343</strain>
    </source>
</reference>
<dbReference type="NCBIfam" id="TIGR03661">
    <property type="entry name" value="T1SS_VCA0849"/>
    <property type="match status" value="3"/>
</dbReference>
<dbReference type="InterPro" id="IPR050557">
    <property type="entry name" value="RTX_toxin/Mannuronan_C5-epim"/>
</dbReference>
<evidence type="ECO:0000256" key="3">
    <source>
        <dbReference type="SAM" id="MobiDB-lite"/>
    </source>
</evidence>
<dbReference type="PANTHER" id="PTHR38340:SF1">
    <property type="entry name" value="S-LAYER PROTEIN"/>
    <property type="match status" value="1"/>
</dbReference>
<keyword evidence="2" id="KW-0964">Secreted</keyword>
<feature type="compositionally biased region" description="Low complexity" evidence="3">
    <location>
        <begin position="1014"/>
        <end position="1029"/>
    </location>
</feature>
<evidence type="ECO:0000256" key="2">
    <source>
        <dbReference type="ARBA" id="ARBA00022525"/>
    </source>
</evidence>
<dbReference type="RefSeq" id="WP_131146103.1">
    <property type="nucleotide sequence ID" value="NZ_BMWV01000004.1"/>
</dbReference>
<organism evidence="4 7">
    <name type="scientific">Pseudoduganella albidiflava</name>
    <dbReference type="NCBI Taxonomy" id="321983"/>
    <lineage>
        <taxon>Bacteria</taxon>
        <taxon>Pseudomonadati</taxon>
        <taxon>Pseudomonadota</taxon>
        <taxon>Betaproteobacteria</taxon>
        <taxon>Burkholderiales</taxon>
        <taxon>Oxalobacteraceae</taxon>
        <taxon>Telluria group</taxon>
        <taxon>Pseudoduganella</taxon>
    </lineage>
</organism>
<feature type="region of interest" description="Disordered" evidence="3">
    <location>
        <begin position="1005"/>
        <end position="1030"/>
    </location>
</feature>
<dbReference type="PANTHER" id="PTHR38340">
    <property type="entry name" value="S-LAYER PROTEIN"/>
    <property type="match status" value="1"/>
</dbReference>
<dbReference type="GO" id="GO:0005576">
    <property type="term" value="C:extracellular region"/>
    <property type="evidence" value="ECO:0007669"/>
    <property type="project" value="UniProtKB-SubCell"/>
</dbReference>
<gene>
    <name evidence="5" type="ORF">EYF70_14835</name>
    <name evidence="4" type="ORF">GCM10007387_19940</name>
</gene>
<dbReference type="PRINTS" id="PR00313">
    <property type="entry name" value="CABNDNGRPT"/>
</dbReference>
<feature type="region of interest" description="Disordered" evidence="3">
    <location>
        <begin position="559"/>
        <end position="584"/>
    </location>
</feature>
<dbReference type="GO" id="GO:0005509">
    <property type="term" value="F:calcium ion binding"/>
    <property type="evidence" value="ECO:0007669"/>
    <property type="project" value="InterPro"/>
</dbReference>
<feature type="region of interest" description="Disordered" evidence="3">
    <location>
        <begin position="288"/>
        <end position="312"/>
    </location>
</feature>
<evidence type="ECO:0000256" key="1">
    <source>
        <dbReference type="ARBA" id="ARBA00004613"/>
    </source>
</evidence>
<evidence type="ECO:0000313" key="6">
    <source>
        <dbReference type="Proteomes" id="UP000292307"/>
    </source>
</evidence>
<dbReference type="PROSITE" id="PS00330">
    <property type="entry name" value="HEMOLYSIN_CALCIUM"/>
    <property type="match status" value="9"/>
</dbReference>
<dbReference type="InterPro" id="IPR001343">
    <property type="entry name" value="Hemolysn_Ca-bd"/>
</dbReference>
<evidence type="ECO:0000313" key="7">
    <source>
        <dbReference type="Proteomes" id="UP000628442"/>
    </source>
</evidence>
<protein>
    <submittedName>
        <fullName evidence="5">Calcium-binding protein</fullName>
    </submittedName>
</protein>
<sequence>MANTITGTAAEDNLLGTFDNDVLIGGAGSDTIDGGGGDDLIEGGDESGGYYADYGDSLNGGAGNDTILGGQGNDSIDGAAGDDVIDAGAGNDYLEVNVGNGQDTLAGGAGNDRFSLWSYGSDTFQSIQANGGDGDDLFSLYISSYSWAADPAVVLTGGAGTDTFRFISGNATGPFTVTDFAAGAGGDRIDITELLEQSASNGDYSGGNPFAADQGFLRLVQDGADTLLQYDFDGVAGKSQAFQTAMTLQNTNATEFSAENVVGGISPDGTAVPGLVLAGTGDNDLLNGSSSDDTITGGAGSDTINGSGGDDLIAGGDESGEIYYDYGDSLNGGAGNDTILGGQGNDSIDGAAGNDVIDAGAGNDYLEVNVGNGQDTLVGGAGNDRFSLWSYGSDTFQSIEANGGDGDDLFSLYISSYSWAADPAVVLTGGAGTDTFRFISGNATGPFTVTDFAAGAGGDRIDITELLEQSASNGDYSGGNPFAADQGFLRLVQDGADTLLQYDFDGVAGKSQAFQTVMTLQNTNATEFSAENVVGGISPDGTAVPGLVLAGTGDNDLLNGSSSDDTITGGAGSDTINGSGGDDLIAGGDESGEIYYDYGDSLNGGAGNDTILGGQGNDSIDGAAGNDVIDAGAGNDYLEVNVGNGQDTLAGGAGNDRFSLWSYGSDTFQSIQADGGDGDDLFSLYISSYSWAADPAVVLTGGAGTDTFRFISGNATGPFTVTDFAAGAGGDRIDITELLEQSASNGDYSGGNPFAADQGFLRLVQDGADTLLQFDSDGASGLNATYHTVLTLLNVKAAEMVSNVAEALAISGTPTDDMLSGGPGFDTISGLAGNDTLDGGSGGDSMSGGSGDDVYYADDVADVVVEITGEGRDKVIATVNFTLANNVEDLQLQGSAHDGTGNAGANVITGNDGANVLKGEAGNDTLSGEAGDDTLDAGSGQDFVDGGIGVDTLKVAGKFESYARIALSADETGLVNFKTGESISLRNIEMVGFADGTKTIAAVRQNDGPEDHSTSTGTDGSDTLVGGSTNDVLLGQGGNDTLDGGIGNDTLVGGTGDDTYVLDTIGDVITELAGGGNDTALLGFKTAATYQLAANVENAVVTATALVKVHITGNTLDNRLSGNAAANTLAGGAGNDTLDGGAGRDTLAGGAGDDLYIVEAATDTVTEAVGAGYDTVETVATKYTLGANVEMLRYNGSAAFNGTGNALANGITGRGGNDKLSGAGGDDILDGAAGNDSLSGGDGSDLLVAGTGTDTVDGGTGTDTAFVLGAFSDYVRQRTTTVDTRLVNAMTGEDVTLRNVEQVIFTDGARTLAEVTVNLVGAGNDLLVGTADDDTLDGALGNDTLSGGDGDDLYVVSAAGDVIVEAAGEGNDSVQVAFAVAGKFVLAANVENATVAASSKAVTVTGNGLDNLLTGNAGANTLVGAEGDDTLAGGAGADSLAGGAGDDVYVVDVAADAVTEAANGGIDRVDVSAAAYTLGANVENLRYTGAGTFNGTGNALANEISGGAGNDRLNGGAGDDVLLPGTGIDVVDGGTGTDTAQLAGGFADYVRSRPTATDTLLVNAATGESVTLRNVERLQFADGVRDVADVHANVASVANDVITGTGGNDTLDGLAGNDTMTGGLGDDTYVISAAGDVVLEDAGAGIDQVRVAFTGGGTYALAANVEHAAIAVTANRAINLAGNALANTLTGNAAANAIEGGAGDDSLAGGAGNDTLGGGTGRDVLSGGAGADAFVFNDGGSLDTVTDFVTRSDKLRIAQGGIRIGDGDRSVEGAVVSAAPGGFKASAELVILTADIDGEITAGKAAAQIGAAASAYREGATALFVVDNGIDSAVFLFRSTGGDAEVSAPELTGIAALVGTPGLAASDCVFVA</sequence>
<evidence type="ECO:0000313" key="5">
    <source>
        <dbReference type="EMBL" id="QBI01985.1"/>
    </source>
</evidence>
<proteinExistence type="predicted"/>
<reference evidence="5 6" key="2">
    <citation type="submission" date="2019-02" db="EMBL/GenBank/DDBJ databases">
        <title>Draft Genome Sequences of Six Type Strains of the Genus Massilia.</title>
        <authorList>
            <person name="Miess H."/>
            <person name="Frediansyhah A."/>
            <person name="Gross H."/>
        </authorList>
    </citation>
    <scope>NUCLEOTIDE SEQUENCE [LARGE SCALE GENOMIC DNA]</scope>
    <source>
        <strain evidence="5 6">DSM 17472</strain>
    </source>
</reference>
<dbReference type="InterPro" id="IPR019960">
    <property type="entry name" value="T1SS_VCA0849"/>
</dbReference>
<name>A0A411WZE9_9BURK</name>